<dbReference type="AlphaFoldDB" id="A0AA35YM99"/>
<protein>
    <submittedName>
        <fullName evidence="1">Uncharacterized protein</fullName>
    </submittedName>
</protein>
<dbReference type="InterPro" id="IPR050426">
    <property type="entry name" value="Glycosyltransferase_28"/>
</dbReference>
<keyword evidence="2" id="KW-1185">Reference proteome</keyword>
<reference evidence="1" key="1">
    <citation type="submission" date="2023-04" db="EMBL/GenBank/DDBJ databases">
        <authorList>
            <person name="Vijverberg K."/>
            <person name="Xiong W."/>
            <person name="Schranz E."/>
        </authorList>
    </citation>
    <scope>NUCLEOTIDE SEQUENCE</scope>
</reference>
<gene>
    <name evidence="1" type="ORF">LSALG_LOCUS16586</name>
</gene>
<dbReference type="PANTHER" id="PTHR48050:SF13">
    <property type="entry name" value="STEROL 3-BETA-GLUCOSYLTRANSFERASE UGT80A2"/>
    <property type="match status" value="1"/>
</dbReference>
<name>A0AA35YM99_LACSI</name>
<dbReference type="EMBL" id="OX465079">
    <property type="protein sequence ID" value="CAI9276615.1"/>
    <property type="molecule type" value="Genomic_DNA"/>
</dbReference>
<evidence type="ECO:0000313" key="1">
    <source>
        <dbReference type="EMBL" id="CAI9276615.1"/>
    </source>
</evidence>
<dbReference type="SUPFAM" id="SSF53756">
    <property type="entry name" value="UDP-Glycosyltransferase/glycogen phosphorylase"/>
    <property type="match status" value="1"/>
</dbReference>
<accession>A0AA35YM99</accession>
<dbReference type="PANTHER" id="PTHR48050">
    <property type="entry name" value="STEROL 3-BETA-GLUCOSYLTRANSFERASE"/>
    <property type="match status" value="1"/>
</dbReference>
<organism evidence="1 2">
    <name type="scientific">Lactuca saligna</name>
    <name type="common">Willowleaf lettuce</name>
    <dbReference type="NCBI Taxonomy" id="75948"/>
    <lineage>
        <taxon>Eukaryota</taxon>
        <taxon>Viridiplantae</taxon>
        <taxon>Streptophyta</taxon>
        <taxon>Embryophyta</taxon>
        <taxon>Tracheophyta</taxon>
        <taxon>Spermatophyta</taxon>
        <taxon>Magnoliopsida</taxon>
        <taxon>eudicotyledons</taxon>
        <taxon>Gunneridae</taxon>
        <taxon>Pentapetalae</taxon>
        <taxon>asterids</taxon>
        <taxon>campanulids</taxon>
        <taxon>Asterales</taxon>
        <taxon>Asteraceae</taxon>
        <taxon>Cichorioideae</taxon>
        <taxon>Cichorieae</taxon>
        <taxon>Lactucinae</taxon>
        <taxon>Lactuca</taxon>
    </lineage>
</organism>
<dbReference type="Gene3D" id="3.40.50.2000">
    <property type="entry name" value="Glycogen Phosphorylase B"/>
    <property type="match status" value="1"/>
</dbReference>
<sequence>MDTYGVLILFLNQKIGDLKFMWLDFVSLISHQTTNPLKNLYAGPKPIYIGFGSLPVQEPEKMTQTIVKALEISGQRGIINKGWGGLGVYPSFVLERCKYIMNEFKNYKQRGIVQS</sequence>
<evidence type="ECO:0000313" key="2">
    <source>
        <dbReference type="Proteomes" id="UP001177003"/>
    </source>
</evidence>
<proteinExistence type="predicted"/>
<dbReference type="Proteomes" id="UP001177003">
    <property type="component" value="Chromosome 3"/>
</dbReference>